<gene>
    <name evidence="11" type="ORF">SAMN05216360_115123</name>
</gene>
<accession>A0A1H0H754</accession>
<evidence type="ECO:0000256" key="4">
    <source>
        <dbReference type="ARBA" id="ARBA00022475"/>
    </source>
</evidence>
<feature type="transmembrane region" description="Helical" evidence="9">
    <location>
        <begin position="124"/>
        <end position="144"/>
    </location>
</feature>
<keyword evidence="7 9" id="KW-0472">Membrane</keyword>
<evidence type="ECO:0000256" key="7">
    <source>
        <dbReference type="ARBA" id="ARBA00023136"/>
    </source>
</evidence>
<dbReference type="PANTHER" id="PTHR42929:SF1">
    <property type="entry name" value="INNER MEMBRANE ABC TRANSPORTER PERMEASE PROTEIN YDCU-RELATED"/>
    <property type="match status" value="1"/>
</dbReference>
<dbReference type="Gene3D" id="1.10.3720.10">
    <property type="entry name" value="MetI-like"/>
    <property type="match status" value="1"/>
</dbReference>
<feature type="compositionally biased region" description="Pro residues" evidence="8">
    <location>
        <begin position="27"/>
        <end position="36"/>
    </location>
</feature>
<keyword evidence="3" id="KW-0813">Transport</keyword>
<feature type="domain" description="ABC transmembrane type-1" evidence="10">
    <location>
        <begin position="118"/>
        <end position="326"/>
    </location>
</feature>
<dbReference type="EMBL" id="FNHS01000015">
    <property type="protein sequence ID" value="SDO14967.1"/>
    <property type="molecule type" value="Genomic_DNA"/>
</dbReference>
<evidence type="ECO:0000256" key="9">
    <source>
        <dbReference type="SAM" id="Phobius"/>
    </source>
</evidence>
<evidence type="ECO:0000256" key="6">
    <source>
        <dbReference type="ARBA" id="ARBA00022989"/>
    </source>
</evidence>
<dbReference type="AlphaFoldDB" id="A0A1H0H754"/>
<proteinExistence type="inferred from homology"/>
<sequence>MSGLTFPLPPVGRGRGGGGADGTAPLDPDPPPPPAPPHKEEESRVAPFRPRRSLAYLQAAPLALVFLIFLVIPLVLTGIVSLWEYNEYAIIPALTLQNYADLFDGCLSADLCTTLRTYLSTVKFVVLTLAITLPLGFAIAYFLAFHIRSGTVRMGLFLLCTIPFWTSNVIRMISWIPLLGRNGLINDTLRALGLIRQPIEGLLYSDFAVVLAFVHLDTVFMIVPIFNSLARIDRRLIEAARDAGASGAQILWNVILPLTKPGIAIGTIFVTTLVMGDFVTVGVMGGQQIASVGKVIQVQMAYLQFPAAAANAMVLLAAVLLMILGLTRMIDLRREL</sequence>
<reference evidence="12" key="1">
    <citation type="submission" date="2016-10" db="EMBL/GenBank/DDBJ databases">
        <authorList>
            <person name="Varghese N."/>
            <person name="Submissions S."/>
        </authorList>
    </citation>
    <scope>NUCLEOTIDE SEQUENCE [LARGE SCALE GENOMIC DNA]</scope>
    <source>
        <strain evidence="12">BL47</strain>
    </source>
</reference>
<evidence type="ECO:0000259" key="10">
    <source>
        <dbReference type="PROSITE" id="PS50928"/>
    </source>
</evidence>
<evidence type="ECO:0000256" key="8">
    <source>
        <dbReference type="SAM" id="MobiDB-lite"/>
    </source>
</evidence>
<evidence type="ECO:0000256" key="3">
    <source>
        <dbReference type="ARBA" id="ARBA00022448"/>
    </source>
</evidence>
<name>A0A1H0H754_9HYPH</name>
<evidence type="ECO:0000256" key="1">
    <source>
        <dbReference type="ARBA" id="ARBA00004651"/>
    </source>
</evidence>
<feature type="region of interest" description="Disordered" evidence="8">
    <location>
        <begin position="1"/>
        <end position="44"/>
    </location>
</feature>
<dbReference type="PANTHER" id="PTHR42929">
    <property type="entry name" value="INNER MEMBRANE ABC TRANSPORTER PERMEASE PROTEIN YDCU-RELATED-RELATED"/>
    <property type="match status" value="1"/>
</dbReference>
<dbReference type="OrthoDB" id="9807047at2"/>
<keyword evidence="4" id="KW-1003">Cell membrane</keyword>
<evidence type="ECO:0000256" key="2">
    <source>
        <dbReference type="ARBA" id="ARBA00007069"/>
    </source>
</evidence>
<organism evidence="11 12">
    <name type="scientific">Methylobacterium phyllostachyos</name>
    <dbReference type="NCBI Taxonomy" id="582672"/>
    <lineage>
        <taxon>Bacteria</taxon>
        <taxon>Pseudomonadati</taxon>
        <taxon>Pseudomonadota</taxon>
        <taxon>Alphaproteobacteria</taxon>
        <taxon>Hyphomicrobiales</taxon>
        <taxon>Methylobacteriaceae</taxon>
        <taxon>Methylobacterium</taxon>
    </lineage>
</organism>
<dbReference type="STRING" id="582672.SAMN05216360_115123"/>
<comment type="similarity">
    <text evidence="2">Belongs to the binding-protein-dependent transport system permease family. CysTW subfamily.</text>
</comment>
<dbReference type="InterPro" id="IPR035906">
    <property type="entry name" value="MetI-like_sf"/>
</dbReference>
<dbReference type="RefSeq" id="WP_091720025.1">
    <property type="nucleotide sequence ID" value="NZ_FNHS01000015.1"/>
</dbReference>
<dbReference type="InterPro" id="IPR000515">
    <property type="entry name" value="MetI-like"/>
</dbReference>
<evidence type="ECO:0000256" key="5">
    <source>
        <dbReference type="ARBA" id="ARBA00022692"/>
    </source>
</evidence>
<dbReference type="Proteomes" id="UP000198704">
    <property type="component" value="Unassembled WGS sequence"/>
</dbReference>
<feature type="transmembrane region" description="Helical" evidence="9">
    <location>
        <begin position="207"/>
        <end position="226"/>
    </location>
</feature>
<keyword evidence="5 9" id="KW-0812">Transmembrane</keyword>
<dbReference type="GO" id="GO:0055085">
    <property type="term" value="P:transmembrane transport"/>
    <property type="evidence" value="ECO:0007669"/>
    <property type="project" value="InterPro"/>
</dbReference>
<keyword evidence="6 9" id="KW-1133">Transmembrane helix</keyword>
<evidence type="ECO:0000313" key="12">
    <source>
        <dbReference type="Proteomes" id="UP000198704"/>
    </source>
</evidence>
<keyword evidence="12" id="KW-1185">Reference proteome</keyword>
<protein>
    <submittedName>
        <fullName evidence="11">Putative spermidine/putrescine transport system permease protein</fullName>
    </submittedName>
</protein>
<dbReference type="PROSITE" id="PS50928">
    <property type="entry name" value="ABC_TM1"/>
    <property type="match status" value="1"/>
</dbReference>
<feature type="transmembrane region" description="Helical" evidence="9">
    <location>
        <begin position="305"/>
        <end position="326"/>
    </location>
</feature>
<feature type="transmembrane region" description="Helical" evidence="9">
    <location>
        <begin position="54"/>
        <end position="76"/>
    </location>
</feature>
<feature type="transmembrane region" description="Helical" evidence="9">
    <location>
        <begin position="156"/>
        <end position="176"/>
    </location>
</feature>
<evidence type="ECO:0000313" key="11">
    <source>
        <dbReference type="EMBL" id="SDO14967.1"/>
    </source>
</evidence>
<dbReference type="CDD" id="cd06261">
    <property type="entry name" value="TM_PBP2"/>
    <property type="match status" value="1"/>
</dbReference>
<dbReference type="GO" id="GO:0005886">
    <property type="term" value="C:plasma membrane"/>
    <property type="evidence" value="ECO:0007669"/>
    <property type="project" value="UniProtKB-SubCell"/>
</dbReference>
<dbReference type="SUPFAM" id="SSF161098">
    <property type="entry name" value="MetI-like"/>
    <property type="match status" value="1"/>
</dbReference>
<comment type="subcellular location">
    <subcellularLocation>
        <location evidence="1">Cell membrane</location>
        <topology evidence="1">Multi-pass membrane protein</topology>
    </subcellularLocation>
</comment>